<reference evidence="11" key="1">
    <citation type="submission" date="2018-06" db="EMBL/GenBank/DDBJ databases">
        <authorList>
            <person name="Zhirakovskaya E."/>
        </authorList>
    </citation>
    <scope>NUCLEOTIDE SEQUENCE</scope>
</reference>
<sequence length="210" mass="23039">MSIAIVDYDAGNLRSVQKGFERIGAEAIVTRDAEKIKSAKALVLPGVGAFNECMLHLTKFGLTNVVRDFILADRPFLGICVGYQLLFEKSEEFGHAEGLGIFKGKCVKFPFAPTAGLKIPHMGWNQAIKQNGTGKLFNGIPENSDFYFVHSFYPVPEENIMASETEYGGVLFASSIERGNIFATQFHPEKSQKVGLVVLENFAKIAGVIE</sequence>
<comment type="catalytic activity">
    <reaction evidence="8">
        <text>5-[(5-phospho-1-deoxy-D-ribulos-1-ylimino)methylamino]-1-(5-phospho-beta-D-ribosyl)imidazole-4-carboxamide + L-glutamine = D-erythro-1-(imidazol-4-yl)glycerol 3-phosphate + 5-amino-1-(5-phospho-beta-D-ribosyl)imidazole-4-carboxamide + L-glutamate + H(+)</text>
        <dbReference type="Rhea" id="RHEA:24793"/>
        <dbReference type="ChEBI" id="CHEBI:15378"/>
        <dbReference type="ChEBI" id="CHEBI:29985"/>
        <dbReference type="ChEBI" id="CHEBI:58278"/>
        <dbReference type="ChEBI" id="CHEBI:58359"/>
        <dbReference type="ChEBI" id="CHEBI:58475"/>
        <dbReference type="ChEBI" id="CHEBI:58525"/>
        <dbReference type="EC" id="4.3.2.10"/>
    </reaction>
</comment>
<dbReference type="GO" id="GO:0000107">
    <property type="term" value="F:imidazoleglycerol-phosphate synthase activity"/>
    <property type="evidence" value="ECO:0007669"/>
    <property type="project" value="RHEA"/>
</dbReference>
<dbReference type="InterPro" id="IPR017926">
    <property type="entry name" value="GATASE"/>
</dbReference>
<keyword evidence="11" id="KW-0328">Glycosyltransferase</keyword>
<dbReference type="UniPathway" id="UPA00031">
    <property type="reaction ID" value="UER00010"/>
</dbReference>
<keyword evidence="4" id="KW-0378">Hydrolase</keyword>
<comment type="subunit">
    <text evidence="2">Heterodimer of HisH and HisF.</text>
</comment>
<organism evidence="11">
    <name type="scientific">hydrothermal vent metagenome</name>
    <dbReference type="NCBI Taxonomy" id="652676"/>
    <lineage>
        <taxon>unclassified sequences</taxon>
        <taxon>metagenomes</taxon>
        <taxon>ecological metagenomes</taxon>
    </lineage>
</organism>
<dbReference type="NCBIfam" id="TIGR01855">
    <property type="entry name" value="IMP_synth_hisH"/>
    <property type="match status" value="1"/>
</dbReference>
<comment type="catalytic activity">
    <reaction evidence="9">
        <text>L-glutamine + H2O = L-glutamate + NH4(+)</text>
        <dbReference type="Rhea" id="RHEA:15889"/>
        <dbReference type="ChEBI" id="CHEBI:15377"/>
        <dbReference type="ChEBI" id="CHEBI:28938"/>
        <dbReference type="ChEBI" id="CHEBI:29985"/>
        <dbReference type="ChEBI" id="CHEBI:58359"/>
        <dbReference type="EC" id="3.5.1.2"/>
    </reaction>
</comment>
<dbReference type="SUPFAM" id="SSF52317">
    <property type="entry name" value="Class I glutamine amidotransferase-like"/>
    <property type="match status" value="1"/>
</dbReference>
<dbReference type="CDD" id="cd01748">
    <property type="entry name" value="GATase1_IGP_Synthase"/>
    <property type="match status" value="1"/>
</dbReference>
<evidence type="ECO:0000313" key="11">
    <source>
        <dbReference type="EMBL" id="VAX21580.1"/>
    </source>
</evidence>
<evidence type="ECO:0000259" key="10">
    <source>
        <dbReference type="Pfam" id="PF00117"/>
    </source>
</evidence>
<dbReference type="InterPro" id="IPR029062">
    <property type="entry name" value="Class_I_gatase-like"/>
</dbReference>
<keyword evidence="11" id="KW-0808">Transferase</keyword>
<keyword evidence="7" id="KW-0456">Lyase</keyword>
<keyword evidence="5" id="KW-0315">Glutamine amidotransferase</keyword>
<dbReference type="GO" id="GO:0004359">
    <property type="term" value="F:glutaminase activity"/>
    <property type="evidence" value="ECO:0007669"/>
    <property type="project" value="UniProtKB-EC"/>
</dbReference>
<evidence type="ECO:0000256" key="9">
    <source>
        <dbReference type="ARBA" id="ARBA00049534"/>
    </source>
</evidence>
<dbReference type="Pfam" id="PF00117">
    <property type="entry name" value="GATase"/>
    <property type="match status" value="1"/>
</dbReference>
<keyword evidence="6" id="KW-0368">Histidine biosynthesis</keyword>
<evidence type="ECO:0000256" key="2">
    <source>
        <dbReference type="ARBA" id="ARBA00011152"/>
    </source>
</evidence>
<dbReference type="PANTHER" id="PTHR42701:SF1">
    <property type="entry name" value="IMIDAZOLE GLYCEROL PHOSPHATE SYNTHASE SUBUNIT HISH"/>
    <property type="match status" value="1"/>
</dbReference>
<accession>A0A3B1CG04</accession>
<dbReference type="PROSITE" id="PS51273">
    <property type="entry name" value="GATASE_TYPE_1"/>
    <property type="match status" value="1"/>
</dbReference>
<evidence type="ECO:0000256" key="5">
    <source>
        <dbReference type="ARBA" id="ARBA00022962"/>
    </source>
</evidence>
<evidence type="ECO:0000256" key="8">
    <source>
        <dbReference type="ARBA" id="ARBA00047838"/>
    </source>
</evidence>
<dbReference type="GO" id="GO:0000105">
    <property type="term" value="P:L-histidine biosynthetic process"/>
    <property type="evidence" value="ECO:0007669"/>
    <property type="project" value="UniProtKB-UniPathway"/>
</dbReference>
<dbReference type="EC" id="2.4.2.-" evidence="11"/>
<dbReference type="EMBL" id="UOGC01000122">
    <property type="protein sequence ID" value="VAX21580.1"/>
    <property type="molecule type" value="Genomic_DNA"/>
</dbReference>
<gene>
    <name evidence="11" type="ORF">MNBD_NITROSPINAE01-1851</name>
</gene>
<feature type="domain" description="Glutamine amidotransferase" evidence="10">
    <location>
        <begin position="5"/>
        <end position="202"/>
    </location>
</feature>
<evidence type="ECO:0000256" key="4">
    <source>
        <dbReference type="ARBA" id="ARBA00022801"/>
    </source>
</evidence>
<dbReference type="GO" id="GO:0016829">
    <property type="term" value="F:lyase activity"/>
    <property type="evidence" value="ECO:0007669"/>
    <property type="project" value="UniProtKB-KW"/>
</dbReference>
<dbReference type="PANTHER" id="PTHR42701">
    <property type="entry name" value="IMIDAZOLE GLYCEROL PHOSPHATE SYNTHASE SUBUNIT HISH"/>
    <property type="match status" value="1"/>
</dbReference>
<dbReference type="Gene3D" id="3.40.50.880">
    <property type="match status" value="1"/>
</dbReference>
<evidence type="ECO:0000256" key="3">
    <source>
        <dbReference type="ARBA" id="ARBA00022605"/>
    </source>
</evidence>
<proteinExistence type="inferred from homology"/>
<comment type="pathway">
    <text evidence="1">Amino-acid biosynthesis; L-histidine biosynthesis; L-histidine from 5-phospho-alpha-D-ribose 1-diphosphate: step 5/9.</text>
</comment>
<dbReference type="PIRSF" id="PIRSF000495">
    <property type="entry name" value="Amidotransf_hisH"/>
    <property type="match status" value="1"/>
</dbReference>
<dbReference type="InterPro" id="IPR010139">
    <property type="entry name" value="Imidazole-glycPsynth_HisH"/>
</dbReference>
<evidence type="ECO:0000256" key="7">
    <source>
        <dbReference type="ARBA" id="ARBA00023239"/>
    </source>
</evidence>
<evidence type="ECO:0000256" key="1">
    <source>
        <dbReference type="ARBA" id="ARBA00005091"/>
    </source>
</evidence>
<protein>
    <submittedName>
        <fullName evidence="11">Imidazole glycerol phosphate synthase amidotransferase subunit</fullName>
        <ecNumber evidence="11">2.4.2.-</ecNumber>
    </submittedName>
</protein>
<dbReference type="HAMAP" id="MF_00278">
    <property type="entry name" value="HisH"/>
    <property type="match status" value="1"/>
</dbReference>
<evidence type="ECO:0000256" key="6">
    <source>
        <dbReference type="ARBA" id="ARBA00023102"/>
    </source>
</evidence>
<keyword evidence="3" id="KW-0028">Amino-acid biosynthesis</keyword>
<name>A0A3B1CG04_9ZZZZ</name>
<dbReference type="AlphaFoldDB" id="A0A3B1CG04"/>